<comment type="similarity">
    <text evidence="2 6">Belongs to the YIP1 family.</text>
</comment>
<evidence type="ECO:0000256" key="1">
    <source>
        <dbReference type="ARBA" id="ARBA00004141"/>
    </source>
</evidence>
<keyword evidence="5 6" id="KW-0472">Membrane</keyword>
<feature type="compositionally biased region" description="Low complexity" evidence="7">
    <location>
        <begin position="38"/>
        <end position="59"/>
    </location>
</feature>
<feature type="transmembrane region" description="Helical" evidence="6">
    <location>
        <begin position="153"/>
        <end position="172"/>
    </location>
</feature>
<dbReference type="AlphaFoldDB" id="A0AAF0Y8M7"/>
<dbReference type="GO" id="GO:0031267">
    <property type="term" value="F:small GTPase binding"/>
    <property type="evidence" value="ECO:0007669"/>
    <property type="project" value="InterPro"/>
</dbReference>
<evidence type="ECO:0000313" key="9">
    <source>
        <dbReference type="EMBL" id="WOO82233.1"/>
    </source>
</evidence>
<dbReference type="PANTHER" id="PTHR12822">
    <property type="entry name" value="PROTEIN YIPF"/>
    <property type="match status" value="1"/>
</dbReference>
<gene>
    <name evidence="9" type="primary">yipf1</name>
    <name evidence="9" type="ORF">LOC62_04G005729</name>
</gene>
<dbReference type="Proteomes" id="UP000827549">
    <property type="component" value="Chromosome 4"/>
</dbReference>
<sequence>MSGGGYAVVDADDGDELQFKTFLGADSGLPTPSGGAGASSSAAVGSSSRADPSASSRTSAPYSPFNLAYYAVYFDVDTTMILKRVGLSLVPRGGFIADACEGQVDLYGPFWTLTTLILLLYTTSTLTSSLQQYMAGQPVVSNLPLLSTATTLVYIYGLALPAALWALTRWLGVGSWGPAEALGIYGYAMSVFIPVSLLCLIPVGIARWAFVGLGAASSGFFLVTNIYPVLAEGDNKLVRLLVIGVGVLHAALALAMKVLFYSYSVGNVNAGPDPTKDARGLFH</sequence>
<dbReference type="GeneID" id="87808957"/>
<evidence type="ECO:0000256" key="6">
    <source>
        <dbReference type="RuleBase" id="RU361264"/>
    </source>
</evidence>
<accession>A0AAF0Y8M7</accession>
<feature type="transmembrane region" description="Helical" evidence="6">
    <location>
        <begin position="209"/>
        <end position="230"/>
    </location>
</feature>
<dbReference type="PANTHER" id="PTHR12822:SF2">
    <property type="entry name" value="PROTEIN YIPF"/>
    <property type="match status" value="1"/>
</dbReference>
<evidence type="ECO:0000259" key="8">
    <source>
        <dbReference type="Pfam" id="PF04893"/>
    </source>
</evidence>
<reference evidence="9" key="1">
    <citation type="submission" date="2023-10" db="EMBL/GenBank/DDBJ databases">
        <authorList>
            <person name="Noh H."/>
        </authorList>
    </citation>
    <scope>NUCLEOTIDE SEQUENCE</scope>
    <source>
        <strain evidence="9">DUCC4014</strain>
    </source>
</reference>
<keyword evidence="4 6" id="KW-1133">Transmembrane helix</keyword>
<dbReference type="GO" id="GO:0016192">
    <property type="term" value="P:vesicle-mediated transport"/>
    <property type="evidence" value="ECO:0007669"/>
    <property type="project" value="InterPro"/>
</dbReference>
<dbReference type="InterPro" id="IPR039765">
    <property type="entry name" value="Yip5/YIPF1/YIPF2"/>
</dbReference>
<comment type="subcellular location">
    <subcellularLocation>
        <location evidence="6">Golgi apparatus membrane</location>
        <topology evidence="6">Multi-pass membrane protein</topology>
    </subcellularLocation>
    <subcellularLocation>
        <location evidence="1">Membrane</location>
        <topology evidence="1">Multi-pass membrane protein</topology>
    </subcellularLocation>
</comment>
<evidence type="ECO:0000313" key="10">
    <source>
        <dbReference type="Proteomes" id="UP000827549"/>
    </source>
</evidence>
<evidence type="ECO:0000256" key="3">
    <source>
        <dbReference type="ARBA" id="ARBA00022692"/>
    </source>
</evidence>
<feature type="transmembrane region" description="Helical" evidence="6">
    <location>
        <begin position="110"/>
        <end position="133"/>
    </location>
</feature>
<name>A0AAF0Y8M7_9TREE</name>
<feature type="region of interest" description="Disordered" evidence="7">
    <location>
        <begin position="30"/>
        <end position="59"/>
    </location>
</feature>
<dbReference type="RefSeq" id="XP_062628265.1">
    <property type="nucleotide sequence ID" value="XM_062772281.1"/>
</dbReference>
<dbReference type="Pfam" id="PF04893">
    <property type="entry name" value="Yip1"/>
    <property type="match status" value="1"/>
</dbReference>
<dbReference type="InterPro" id="IPR006977">
    <property type="entry name" value="Yip1_dom"/>
</dbReference>
<feature type="domain" description="Yip1" evidence="8">
    <location>
        <begin position="97"/>
        <end position="253"/>
    </location>
</feature>
<keyword evidence="10" id="KW-1185">Reference proteome</keyword>
<evidence type="ECO:0000256" key="4">
    <source>
        <dbReference type="ARBA" id="ARBA00022989"/>
    </source>
</evidence>
<protein>
    <recommendedName>
        <fullName evidence="6">Protein YIP</fullName>
    </recommendedName>
</protein>
<dbReference type="GO" id="GO:0000139">
    <property type="term" value="C:Golgi membrane"/>
    <property type="evidence" value="ECO:0007669"/>
    <property type="project" value="UniProtKB-SubCell"/>
</dbReference>
<evidence type="ECO:0000256" key="7">
    <source>
        <dbReference type="SAM" id="MobiDB-lite"/>
    </source>
</evidence>
<dbReference type="EMBL" id="CP086717">
    <property type="protein sequence ID" value="WOO82233.1"/>
    <property type="molecule type" value="Genomic_DNA"/>
</dbReference>
<feature type="transmembrane region" description="Helical" evidence="6">
    <location>
        <begin position="184"/>
        <end position="203"/>
    </location>
</feature>
<keyword evidence="3 6" id="KW-0812">Transmembrane</keyword>
<evidence type="ECO:0000256" key="5">
    <source>
        <dbReference type="ARBA" id="ARBA00023136"/>
    </source>
</evidence>
<evidence type="ECO:0000256" key="2">
    <source>
        <dbReference type="ARBA" id="ARBA00010596"/>
    </source>
</evidence>
<organism evidence="9 10">
    <name type="scientific">Vanrija pseudolonga</name>
    <dbReference type="NCBI Taxonomy" id="143232"/>
    <lineage>
        <taxon>Eukaryota</taxon>
        <taxon>Fungi</taxon>
        <taxon>Dikarya</taxon>
        <taxon>Basidiomycota</taxon>
        <taxon>Agaricomycotina</taxon>
        <taxon>Tremellomycetes</taxon>
        <taxon>Trichosporonales</taxon>
        <taxon>Trichosporonaceae</taxon>
        <taxon>Vanrija</taxon>
    </lineage>
</organism>
<feature type="transmembrane region" description="Helical" evidence="6">
    <location>
        <begin position="237"/>
        <end position="260"/>
    </location>
</feature>
<proteinExistence type="inferred from homology"/>